<comment type="subcellular location">
    <subcellularLocation>
        <location evidence="1">Membrane</location>
        <topology evidence="1">Multi-pass membrane protein</topology>
    </subcellularLocation>
</comment>
<name>A0A1D1VV96_RAMVA</name>
<dbReference type="GO" id="GO:0016020">
    <property type="term" value="C:membrane"/>
    <property type="evidence" value="ECO:0007669"/>
    <property type="project" value="UniProtKB-SubCell"/>
</dbReference>
<accession>A0A1D1VV96</accession>
<keyword evidence="10" id="KW-1185">Reference proteome</keyword>
<evidence type="ECO:0000256" key="4">
    <source>
        <dbReference type="ARBA" id="ARBA00022889"/>
    </source>
</evidence>
<keyword evidence="5 8" id="KW-1133">Transmembrane helix</keyword>
<proteinExistence type="inferred from homology"/>
<dbReference type="Proteomes" id="UP000186922">
    <property type="component" value="Unassembled WGS sequence"/>
</dbReference>
<feature type="transmembrane region" description="Helical" evidence="8">
    <location>
        <begin position="224"/>
        <end position="242"/>
    </location>
</feature>
<evidence type="ECO:0000256" key="7">
    <source>
        <dbReference type="SAM" id="MobiDB-lite"/>
    </source>
</evidence>
<evidence type="ECO:0000256" key="5">
    <source>
        <dbReference type="ARBA" id="ARBA00022989"/>
    </source>
</evidence>
<keyword evidence="3 8" id="KW-0812">Transmembrane</keyword>
<dbReference type="InterPro" id="IPR007007">
    <property type="entry name" value="Ninjurin"/>
</dbReference>
<feature type="compositionally biased region" description="Polar residues" evidence="7">
    <location>
        <begin position="105"/>
        <end position="121"/>
    </location>
</feature>
<feature type="region of interest" description="Disordered" evidence="7">
    <location>
        <begin position="91"/>
        <end position="121"/>
    </location>
</feature>
<evidence type="ECO:0000256" key="3">
    <source>
        <dbReference type="ARBA" id="ARBA00022692"/>
    </source>
</evidence>
<dbReference type="AlphaFoldDB" id="A0A1D1VV96"/>
<dbReference type="Pfam" id="PF04923">
    <property type="entry name" value="Ninjurin"/>
    <property type="match status" value="1"/>
</dbReference>
<feature type="compositionally biased region" description="Polar residues" evidence="7">
    <location>
        <begin position="10"/>
        <end position="33"/>
    </location>
</feature>
<dbReference type="OrthoDB" id="6114058at2759"/>
<reference evidence="9 10" key="1">
    <citation type="journal article" date="2016" name="Nat. Commun.">
        <title>Extremotolerant tardigrade genome and improved radiotolerance of human cultured cells by tardigrade-unique protein.</title>
        <authorList>
            <person name="Hashimoto T."/>
            <person name="Horikawa D.D."/>
            <person name="Saito Y."/>
            <person name="Kuwahara H."/>
            <person name="Kozuka-Hata H."/>
            <person name="Shin-I T."/>
            <person name="Minakuchi Y."/>
            <person name="Ohishi K."/>
            <person name="Motoyama A."/>
            <person name="Aizu T."/>
            <person name="Enomoto A."/>
            <person name="Kondo K."/>
            <person name="Tanaka S."/>
            <person name="Hara Y."/>
            <person name="Koshikawa S."/>
            <person name="Sagara H."/>
            <person name="Miura T."/>
            <person name="Yokobori S."/>
            <person name="Miyagawa K."/>
            <person name="Suzuki Y."/>
            <person name="Kubo T."/>
            <person name="Oyama M."/>
            <person name="Kohara Y."/>
            <person name="Fujiyama A."/>
            <person name="Arakawa K."/>
            <person name="Katayama T."/>
            <person name="Toyoda A."/>
            <person name="Kunieda T."/>
        </authorList>
    </citation>
    <scope>NUCLEOTIDE SEQUENCE [LARGE SCALE GENOMIC DNA]</scope>
    <source>
        <strain evidence="9 10">YOKOZUNA-1</strain>
    </source>
</reference>
<gene>
    <name evidence="9" type="primary">RvY_13409-1</name>
    <name evidence="9" type="synonym">RvY_13409.1</name>
    <name evidence="9" type="ORF">RvY_13409</name>
</gene>
<dbReference type="GO" id="GO:0007155">
    <property type="term" value="P:cell adhesion"/>
    <property type="evidence" value="ECO:0007669"/>
    <property type="project" value="UniProtKB-KW"/>
</dbReference>
<dbReference type="PANTHER" id="PTHR12316">
    <property type="entry name" value="NINJURIN-RELATED"/>
    <property type="match status" value="1"/>
</dbReference>
<feature type="region of interest" description="Disordered" evidence="7">
    <location>
        <begin position="1"/>
        <end position="62"/>
    </location>
</feature>
<dbReference type="PANTHER" id="PTHR12316:SF17">
    <property type="entry name" value="NINJURIN C, ISOFORM D"/>
    <property type="match status" value="1"/>
</dbReference>
<comment type="caution">
    <text evidence="9">The sequence shown here is derived from an EMBL/GenBank/DDBJ whole genome shotgun (WGS) entry which is preliminary data.</text>
</comment>
<evidence type="ECO:0000256" key="2">
    <source>
        <dbReference type="ARBA" id="ARBA00008141"/>
    </source>
</evidence>
<keyword evidence="6 8" id="KW-0472">Membrane</keyword>
<evidence type="ECO:0000313" key="10">
    <source>
        <dbReference type="Proteomes" id="UP000186922"/>
    </source>
</evidence>
<evidence type="ECO:0000256" key="1">
    <source>
        <dbReference type="ARBA" id="ARBA00004141"/>
    </source>
</evidence>
<feature type="transmembrane region" description="Helical" evidence="8">
    <location>
        <begin position="280"/>
        <end position="303"/>
    </location>
</feature>
<evidence type="ECO:0000256" key="6">
    <source>
        <dbReference type="ARBA" id="ARBA00023136"/>
    </source>
</evidence>
<feature type="compositionally biased region" description="Basic and acidic residues" evidence="7">
    <location>
        <begin position="46"/>
        <end position="55"/>
    </location>
</feature>
<dbReference type="GO" id="GO:0042246">
    <property type="term" value="P:tissue regeneration"/>
    <property type="evidence" value="ECO:0007669"/>
    <property type="project" value="InterPro"/>
</dbReference>
<organism evidence="9 10">
    <name type="scientific">Ramazzottius varieornatus</name>
    <name type="common">Water bear</name>
    <name type="synonym">Tardigrade</name>
    <dbReference type="NCBI Taxonomy" id="947166"/>
    <lineage>
        <taxon>Eukaryota</taxon>
        <taxon>Metazoa</taxon>
        <taxon>Ecdysozoa</taxon>
        <taxon>Tardigrada</taxon>
        <taxon>Eutardigrada</taxon>
        <taxon>Parachela</taxon>
        <taxon>Hypsibioidea</taxon>
        <taxon>Ramazzottiidae</taxon>
        <taxon>Ramazzottius</taxon>
    </lineage>
</organism>
<sequence length="322" mass="35820">MTDIDRKDSISSADKSGIVSQDAGQNAPASSTDPAGRLDNGIQNEGFKEEVEKGSDQTPSNLIMAEDDTDATAKSSMWPLKVGFLSAKSKHRKSTLRRKPDVEVPNNNLTSLTPTSPATRLNTDSKIVPRYNHFFRTKNCKFRAWQRPLFCQGPKKLTRQVSVAPSRQQMSDTAGTGNIGGTYQMRKFVAQGLLDFALLTANASQLKNLLEFEKHPYFKFVRTMLSFSIAIQFAVPVILVVIRRLQVLSENLMYSQPDCDETLAEKEQKRLLRRQQSVTLLDDIAVLSILVVTIINVLIATFISHGKVSLNNDSLNKTENVS</sequence>
<dbReference type="EMBL" id="BDGG01000009">
    <property type="protein sequence ID" value="GAV02904.1"/>
    <property type="molecule type" value="Genomic_DNA"/>
</dbReference>
<comment type="similarity">
    <text evidence="2">Belongs to the ninjurin family.</text>
</comment>
<protein>
    <submittedName>
        <fullName evidence="9">Uncharacterized protein</fullName>
    </submittedName>
</protein>
<keyword evidence="4" id="KW-0130">Cell adhesion</keyword>
<evidence type="ECO:0000256" key="8">
    <source>
        <dbReference type="SAM" id="Phobius"/>
    </source>
</evidence>
<evidence type="ECO:0000313" key="9">
    <source>
        <dbReference type="EMBL" id="GAV02904.1"/>
    </source>
</evidence>